<feature type="transmembrane region" description="Helical" evidence="4">
    <location>
        <begin position="403"/>
        <end position="422"/>
    </location>
</feature>
<evidence type="ECO:0000256" key="2">
    <source>
        <dbReference type="ARBA" id="ARBA00006727"/>
    </source>
</evidence>
<protein>
    <submittedName>
        <fullName evidence="6">MFS general substrate transporter</fullName>
    </submittedName>
</protein>
<dbReference type="OrthoDB" id="410267at2759"/>
<keyword evidence="4" id="KW-0812">Transmembrane</keyword>
<dbReference type="STRING" id="1336337.A0A3N4JKT9"/>
<feature type="transmembrane region" description="Helical" evidence="4">
    <location>
        <begin position="186"/>
        <end position="207"/>
    </location>
</feature>
<feature type="region of interest" description="Disordered" evidence="3">
    <location>
        <begin position="1"/>
        <end position="84"/>
    </location>
</feature>
<feature type="transmembrane region" description="Helical" evidence="4">
    <location>
        <begin position="132"/>
        <end position="154"/>
    </location>
</feature>
<comment type="similarity">
    <text evidence="2">Belongs to the major facilitator superfamily. Monocarboxylate porter (TC 2.A.1.13) family.</text>
</comment>
<sequence length="537" mass="57701">MSYHHNQPPASLESAPVQSQPQPQHHLAINQSPTDLPVLSQTTSHRNDDQQSPLSPLAPNPNDGSNNNNTNLLTTTPSRATTTYPEGGRTAWSVVLGSFCAMVASFGIMNTIGTFQAYLAEHQLKEYDEGDIGWIFGMYAFISFFGGIQIGPIFDCYGPKWLLVSGTVAMVASLTLLSVSQTYWQFMLSFGILGGVGTSLIFTPAVASIGHWFLEKRGYATGVATTGGSIGGVMFPLIIQSATPKVGFGWAVRIVGFICLLLLVFANWLIRARLSNINAVTPLSPAPGSSTISSSSTPAAAAEPTEKNWGGGFRRNKNKPKKKGPNASIDLTAFKDPRFTLTTLGVFMIEWGIFVPLTYITSYSLLHLHLPRAFSYQLLAILNVGSVFGRWLPGLVADKVGRFNTMIVTVTFCLMTTLALWLPSAYMSSGNVGGTKALMTVFTLLYGFGSGSGISLTPVCVGQICETREYGRKYGTCYFFVSFGTLTGIPIAGKAIHSQNGQFTRLIIFTAASYIAAAIFFIAARVAGAGTGLRTIY</sequence>
<dbReference type="PANTHER" id="PTHR11360">
    <property type="entry name" value="MONOCARBOXYLATE TRANSPORTER"/>
    <property type="match status" value="1"/>
</dbReference>
<dbReference type="EMBL" id="ML120392">
    <property type="protein sequence ID" value="RPA98873.1"/>
    <property type="molecule type" value="Genomic_DNA"/>
</dbReference>
<feature type="compositionally biased region" description="Polar residues" evidence="3">
    <location>
        <begin position="16"/>
        <end position="54"/>
    </location>
</feature>
<dbReference type="InterPro" id="IPR011701">
    <property type="entry name" value="MFS"/>
</dbReference>
<feature type="transmembrane region" description="Helical" evidence="4">
    <location>
        <begin position="477"/>
        <end position="497"/>
    </location>
</feature>
<feature type="transmembrane region" description="Helical" evidence="4">
    <location>
        <begin position="373"/>
        <end position="391"/>
    </location>
</feature>
<feature type="transmembrane region" description="Helical" evidence="4">
    <location>
        <begin position="161"/>
        <end position="180"/>
    </location>
</feature>
<comment type="subcellular location">
    <subcellularLocation>
        <location evidence="1">Membrane</location>
        <topology evidence="1">Multi-pass membrane protein</topology>
    </subcellularLocation>
</comment>
<feature type="transmembrane region" description="Helical" evidence="4">
    <location>
        <begin position="503"/>
        <end position="524"/>
    </location>
</feature>
<organism evidence="6 7">
    <name type="scientific">Choiromyces venosus 120613-1</name>
    <dbReference type="NCBI Taxonomy" id="1336337"/>
    <lineage>
        <taxon>Eukaryota</taxon>
        <taxon>Fungi</taxon>
        <taxon>Dikarya</taxon>
        <taxon>Ascomycota</taxon>
        <taxon>Pezizomycotina</taxon>
        <taxon>Pezizomycetes</taxon>
        <taxon>Pezizales</taxon>
        <taxon>Tuberaceae</taxon>
        <taxon>Choiromyces</taxon>
    </lineage>
</organism>
<name>A0A3N4JKT9_9PEZI</name>
<evidence type="ECO:0000313" key="6">
    <source>
        <dbReference type="EMBL" id="RPA98873.1"/>
    </source>
</evidence>
<feature type="transmembrane region" description="Helical" evidence="4">
    <location>
        <begin position="250"/>
        <end position="270"/>
    </location>
</feature>
<evidence type="ECO:0000259" key="5">
    <source>
        <dbReference type="PROSITE" id="PS50850"/>
    </source>
</evidence>
<dbReference type="PANTHER" id="PTHR11360:SF177">
    <property type="entry name" value="RIBOFLAVIN TRANSPORTER MCH5"/>
    <property type="match status" value="1"/>
</dbReference>
<feature type="transmembrane region" description="Helical" evidence="4">
    <location>
        <begin position="91"/>
        <end position="112"/>
    </location>
</feature>
<keyword evidence="4" id="KW-1133">Transmembrane helix</keyword>
<dbReference type="GO" id="GO:0022857">
    <property type="term" value="F:transmembrane transporter activity"/>
    <property type="evidence" value="ECO:0007669"/>
    <property type="project" value="InterPro"/>
</dbReference>
<feature type="compositionally biased region" description="Low complexity" evidence="3">
    <location>
        <begin position="66"/>
        <end position="83"/>
    </location>
</feature>
<dbReference type="SUPFAM" id="SSF103473">
    <property type="entry name" value="MFS general substrate transporter"/>
    <property type="match status" value="1"/>
</dbReference>
<feature type="transmembrane region" description="Helical" evidence="4">
    <location>
        <begin position="442"/>
        <end position="465"/>
    </location>
</feature>
<gene>
    <name evidence="6" type="ORF">L873DRAFT_1807559</name>
</gene>
<dbReference type="InterPro" id="IPR036259">
    <property type="entry name" value="MFS_trans_sf"/>
</dbReference>
<evidence type="ECO:0000256" key="4">
    <source>
        <dbReference type="SAM" id="Phobius"/>
    </source>
</evidence>
<feature type="compositionally biased region" description="Low complexity" evidence="3">
    <location>
        <begin position="286"/>
        <end position="303"/>
    </location>
</feature>
<keyword evidence="4" id="KW-0472">Membrane</keyword>
<proteinExistence type="inferred from homology"/>
<evidence type="ECO:0000256" key="3">
    <source>
        <dbReference type="SAM" id="MobiDB-lite"/>
    </source>
</evidence>
<feature type="transmembrane region" description="Helical" evidence="4">
    <location>
        <begin position="219"/>
        <end position="238"/>
    </location>
</feature>
<evidence type="ECO:0000313" key="7">
    <source>
        <dbReference type="Proteomes" id="UP000276215"/>
    </source>
</evidence>
<dbReference type="Proteomes" id="UP000276215">
    <property type="component" value="Unassembled WGS sequence"/>
</dbReference>
<accession>A0A3N4JKT9</accession>
<keyword evidence="7" id="KW-1185">Reference proteome</keyword>
<dbReference type="AlphaFoldDB" id="A0A3N4JKT9"/>
<feature type="domain" description="Major facilitator superfamily (MFS) profile" evidence="5">
    <location>
        <begin position="90"/>
        <end position="528"/>
    </location>
</feature>
<reference evidence="6 7" key="1">
    <citation type="journal article" date="2018" name="Nat. Ecol. Evol.">
        <title>Pezizomycetes genomes reveal the molecular basis of ectomycorrhizal truffle lifestyle.</title>
        <authorList>
            <person name="Murat C."/>
            <person name="Payen T."/>
            <person name="Noel B."/>
            <person name="Kuo A."/>
            <person name="Morin E."/>
            <person name="Chen J."/>
            <person name="Kohler A."/>
            <person name="Krizsan K."/>
            <person name="Balestrini R."/>
            <person name="Da Silva C."/>
            <person name="Montanini B."/>
            <person name="Hainaut M."/>
            <person name="Levati E."/>
            <person name="Barry K.W."/>
            <person name="Belfiori B."/>
            <person name="Cichocki N."/>
            <person name="Clum A."/>
            <person name="Dockter R.B."/>
            <person name="Fauchery L."/>
            <person name="Guy J."/>
            <person name="Iotti M."/>
            <person name="Le Tacon F."/>
            <person name="Lindquist E.A."/>
            <person name="Lipzen A."/>
            <person name="Malagnac F."/>
            <person name="Mello A."/>
            <person name="Molinier V."/>
            <person name="Miyauchi S."/>
            <person name="Poulain J."/>
            <person name="Riccioni C."/>
            <person name="Rubini A."/>
            <person name="Sitrit Y."/>
            <person name="Splivallo R."/>
            <person name="Traeger S."/>
            <person name="Wang M."/>
            <person name="Zifcakova L."/>
            <person name="Wipf D."/>
            <person name="Zambonelli A."/>
            <person name="Paolocci F."/>
            <person name="Nowrousian M."/>
            <person name="Ottonello S."/>
            <person name="Baldrian P."/>
            <person name="Spatafora J.W."/>
            <person name="Henrissat B."/>
            <person name="Nagy L.G."/>
            <person name="Aury J.M."/>
            <person name="Wincker P."/>
            <person name="Grigoriev I.V."/>
            <person name="Bonfante P."/>
            <person name="Martin F.M."/>
        </authorList>
    </citation>
    <scope>NUCLEOTIDE SEQUENCE [LARGE SCALE GENOMIC DNA]</scope>
    <source>
        <strain evidence="6 7">120613-1</strain>
    </source>
</reference>
<feature type="compositionally biased region" description="Basic residues" evidence="3">
    <location>
        <begin position="314"/>
        <end position="324"/>
    </location>
</feature>
<evidence type="ECO:0000256" key="1">
    <source>
        <dbReference type="ARBA" id="ARBA00004141"/>
    </source>
</evidence>
<dbReference type="GO" id="GO:0016020">
    <property type="term" value="C:membrane"/>
    <property type="evidence" value="ECO:0007669"/>
    <property type="project" value="UniProtKB-SubCell"/>
</dbReference>
<dbReference type="Pfam" id="PF07690">
    <property type="entry name" value="MFS_1"/>
    <property type="match status" value="1"/>
</dbReference>
<dbReference type="Gene3D" id="1.20.1250.20">
    <property type="entry name" value="MFS general substrate transporter like domains"/>
    <property type="match status" value="1"/>
</dbReference>
<feature type="transmembrane region" description="Helical" evidence="4">
    <location>
        <begin position="339"/>
        <end position="361"/>
    </location>
</feature>
<feature type="region of interest" description="Disordered" evidence="3">
    <location>
        <begin position="284"/>
        <end position="325"/>
    </location>
</feature>
<dbReference type="InterPro" id="IPR020846">
    <property type="entry name" value="MFS_dom"/>
</dbReference>
<dbReference type="InterPro" id="IPR050327">
    <property type="entry name" value="Proton-linked_MCT"/>
</dbReference>
<dbReference type="PROSITE" id="PS50850">
    <property type="entry name" value="MFS"/>
    <property type="match status" value="1"/>
</dbReference>